<evidence type="ECO:0000256" key="8">
    <source>
        <dbReference type="SAM" id="Phobius"/>
    </source>
</evidence>
<dbReference type="PROSITE" id="PS50853">
    <property type="entry name" value="FN3"/>
    <property type="match status" value="2"/>
</dbReference>
<dbReference type="CDD" id="cd00063">
    <property type="entry name" value="FN3"/>
    <property type="match status" value="1"/>
</dbReference>
<evidence type="ECO:0000259" key="9">
    <source>
        <dbReference type="PROSITE" id="PS50853"/>
    </source>
</evidence>
<dbReference type="InterPro" id="IPR015152">
    <property type="entry name" value="Growth/epo_recpt_lig-bind"/>
</dbReference>
<protein>
    <submittedName>
        <fullName evidence="11">Thrombopoietin receptor isoform X2</fullName>
    </submittedName>
</protein>
<dbReference type="PANTHER" id="PTHR23037:SF34">
    <property type="entry name" value="THROMBOPOIETIN RECEPTOR ISOFORM X1"/>
    <property type="match status" value="1"/>
</dbReference>
<evidence type="ECO:0000256" key="4">
    <source>
        <dbReference type="ARBA" id="ARBA00022989"/>
    </source>
</evidence>
<proteinExistence type="predicted"/>
<dbReference type="CTD" id="4352"/>
<organism evidence="10 11">
    <name type="scientific">Lates calcarifer</name>
    <name type="common">Barramundi</name>
    <name type="synonym">Holocentrus calcarifer</name>
    <dbReference type="NCBI Taxonomy" id="8187"/>
    <lineage>
        <taxon>Eukaryota</taxon>
        <taxon>Metazoa</taxon>
        <taxon>Chordata</taxon>
        <taxon>Craniata</taxon>
        <taxon>Vertebrata</taxon>
        <taxon>Euteleostomi</taxon>
        <taxon>Actinopterygii</taxon>
        <taxon>Neopterygii</taxon>
        <taxon>Teleostei</taxon>
        <taxon>Neoteleostei</taxon>
        <taxon>Acanthomorphata</taxon>
        <taxon>Carangaria</taxon>
        <taxon>Carangaria incertae sedis</taxon>
        <taxon>Centropomidae</taxon>
        <taxon>Lates</taxon>
    </lineage>
</organism>
<feature type="transmembrane region" description="Helical" evidence="8">
    <location>
        <begin position="371"/>
        <end position="394"/>
    </location>
</feature>
<sequence>MFYCLIHAYYTICCVCHFRHPSPPIRCDISVQSPEEGTFLHICSFPDTDVQLFMDIHVEVVEHNTNTTLYNRIVNVEDQFLVAPPFNVSLHQNGKIGQLLVLWHTEVPTYCAEMYKIRYSSKGLGEKTKEVGNIHGDVLDSLVPGEETEVQVTVKCAFETTAGHWSSWSHPVRAMVPQSADDVSIMCYTSNLQNITCQWNGSRYGVEKECKPFYKIGLSEEWTECLVHENFTDLFHFNGDESGKFRVKLNCTGTPLSRTFYTQDFTSITIIKTSPPCHLRRAPNTDKLCLEWEAPLPSLGAHLQYEVGYRTSEDEAWMTAFSEGPKTATCLEASMGRKYNVKVRTKPDGSIYSGHWSAWSDVLTCQTTTDIGGLLLVCIPVLMSVTAVILLSMYHNKLKQYFWPPVPNPDKVLQSFLTEISRQKWDPPLRSKLYSEETTTSVVEIMSEDDVSELGKPLEEFTQLLSPGETISSGEQVDGSPGTTVFPDYVTLNKDSVILCPKGNNYMNEKAVEKGVPGVDDELLQAYQCSCTDGSVCVPPCLGSDFLNLSYMHLAEAADRFDCKVTPARGPGNLYTNLPC</sequence>
<evidence type="ECO:0000256" key="3">
    <source>
        <dbReference type="ARBA" id="ARBA00022729"/>
    </source>
</evidence>
<evidence type="ECO:0000256" key="2">
    <source>
        <dbReference type="ARBA" id="ARBA00022692"/>
    </source>
</evidence>
<dbReference type="PANTHER" id="PTHR23037">
    <property type="entry name" value="CYTOKINE RECEPTOR"/>
    <property type="match status" value="1"/>
</dbReference>
<reference evidence="11" key="1">
    <citation type="submission" date="2025-08" db="UniProtKB">
        <authorList>
            <consortium name="RefSeq"/>
        </authorList>
    </citation>
    <scope>IDENTIFICATION</scope>
    <source>
        <tissue evidence="11">Brain</tissue>
    </source>
</reference>
<dbReference type="RefSeq" id="XP_018549513.1">
    <property type="nucleotide sequence ID" value="XM_018693997.2"/>
</dbReference>
<keyword evidence="7" id="KW-0325">Glycoprotein</keyword>
<evidence type="ECO:0000313" key="10">
    <source>
        <dbReference type="Proteomes" id="UP000694890"/>
    </source>
</evidence>
<evidence type="ECO:0000256" key="5">
    <source>
        <dbReference type="ARBA" id="ARBA00023136"/>
    </source>
</evidence>
<feature type="domain" description="Fibronectin type-III" evidence="9">
    <location>
        <begin position="272"/>
        <end position="367"/>
    </location>
</feature>
<keyword evidence="6 11" id="KW-0675">Receptor</keyword>
<evidence type="ECO:0000313" key="11">
    <source>
        <dbReference type="RefSeq" id="XP_018549513.1"/>
    </source>
</evidence>
<dbReference type="GeneID" id="108895281"/>
<keyword evidence="3" id="KW-0732">Signal</keyword>
<dbReference type="InterPro" id="IPR003961">
    <property type="entry name" value="FN3_dom"/>
</dbReference>
<dbReference type="GO" id="GO:0004896">
    <property type="term" value="F:cytokine receptor activity"/>
    <property type="evidence" value="ECO:0007669"/>
    <property type="project" value="TreeGrafter"/>
</dbReference>
<evidence type="ECO:0000256" key="1">
    <source>
        <dbReference type="ARBA" id="ARBA00004479"/>
    </source>
</evidence>
<keyword evidence="4 8" id="KW-1133">Transmembrane helix</keyword>
<dbReference type="Gene3D" id="2.60.40.10">
    <property type="entry name" value="Immunoglobulins"/>
    <property type="match status" value="4"/>
</dbReference>
<dbReference type="Pfam" id="PF09067">
    <property type="entry name" value="EpoR_lig-bind"/>
    <property type="match status" value="1"/>
</dbReference>
<feature type="domain" description="Fibronectin type-III" evidence="9">
    <location>
        <begin position="84"/>
        <end position="179"/>
    </location>
</feature>
<keyword evidence="5 8" id="KW-0472">Membrane</keyword>
<gene>
    <name evidence="11" type="primary">mpl</name>
</gene>
<dbReference type="InterPro" id="IPR013783">
    <property type="entry name" value="Ig-like_fold"/>
</dbReference>
<accession>A0AAJ7Q8A4</accession>
<name>A0AAJ7Q8A4_LATCA</name>
<dbReference type="SUPFAM" id="SSF49265">
    <property type="entry name" value="Fibronectin type III"/>
    <property type="match status" value="2"/>
</dbReference>
<comment type="subcellular location">
    <subcellularLocation>
        <location evidence="1">Membrane</location>
        <topology evidence="1">Single-pass type I membrane protein</topology>
    </subcellularLocation>
</comment>
<dbReference type="AlphaFoldDB" id="A0AAJ7Q8A4"/>
<evidence type="ECO:0000256" key="7">
    <source>
        <dbReference type="ARBA" id="ARBA00023180"/>
    </source>
</evidence>
<keyword evidence="2 8" id="KW-0812">Transmembrane</keyword>
<dbReference type="InterPro" id="IPR036116">
    <property type="entry name" value="FN3_sf"/>
</dbReference>
<dbReference type="Proteomes" id="UP000694890">
    <property type="component" value="Linkage group LG17"/>
</dbReference>
<evidence type="ECO:0000256" key="6">
    <source>
        <dbReference type="ARBA" id="ARBA00023170"/>
    </source>
</evidence>
<dbReference type="GO" id="GO:0009897">
    <property type="term" value="C:external side of plasma membrane"/>
    <property type="evidence" value="ECO:0007669"/>
    <property type="project" value="TreeGrafter"/>
</dbReference>